<evidence type="ECO:0008006" key="4">
    <source>
        <dbReference type="Google" id="ProtNLM"/>
    </source>
</evidence>
<protein>
    <recommendedName>
        <fullName evidence="4">Transposase</fullName>
    </recommendedName>
</protein>
<proteinExistence type="predicted"/>
<dbReference type="InterPro" id="IPR052709">
    <property type="entry name" value="Transposase-MT_Hybrid"/>
</dbReference>
<evidence type="ECO:0000313" key="2">
    <source>
        <dbReference type="EMBL" id="UYV71407.1"/>
    </source>
</evidence>
<accession>A0ABY6KSX0</accession>
<gene>
    <name evidence="2" type="ORF">LAZ67_8003034</name>
</gene>
<dbReference type="PANTHER" id="PTHR46060:SF1">
    <property type="entry name" value="MARINER MOS1 TRANSPOSASE-LIKE PROTEIN"/>
    <property type="match status" value="1"/>
</dbReference>
<evidence type="ECO:0000256" key="1">
    <source>
        <dbReference type="SAM" id="MobiDB-lite"/>
    </source>
</evidence>
<dbReference type="PANTHER" id="PTHR46060">
    <property type="entry name" value="MARINER MOS1 TRANSPOSASE-LIKE PROTEIN"/>
    <property type="match status" value="1"/>
</dbReference>
<dbReference type="EMBL" id="CP092870">
    <property type="protein sequence ID" value="UYV71407.1"/>
    <property type="molecule type" value="Genomic_DNA"/>
</dbReference>
<dbReference type="InterPro" id="IPR036397">
    <property type="entry name" value="RNaseH_sf"/>
</dbReference>
<dbReference type="Pfam" id="PF01359">
    <property type="entry name" value="Transposase_1"/>
    <property type="match status" value="1"/>
</dbReference>
<evidence type="ECO:0000313" key="3">
    <source>
        <dbReference type="Proteomes" id="UP001235939"/>
    </source>
</evidence>
<name>A0ABY6KSX0_9ARAC</name>
<dbReference type="Proteomes" id="UP001235939">
    <property type="component" value="Chromosome 08"/>
</dbReference>
<organism evidence="2 3">
    <name type="scientific">Cordylochernes scorpioides</name>
    <dbReference type="NCBI Taxonomy" id="51811"/>
    <lineage>
        <taxon>Eukaryota</taxon>
        <taxon>Metazoa</taxon>
        <taxon>Ecdysozoa</taxon>
        <taxon>Arthropoda</taxon>
        <taxon>Chelicerata</taxon>
        <taxon>Arachnida</taxon>
        <taxon>Pseudoscorpiones</taxon>
        <taxon>Cheliferoidea</taxon>
        <taxon>Chernetidae</taxon>
        <taxon>Cordylochernes</taxon>
    </lineage>
</organism>
<keyword evidence="3" id="KW-1185">Reference proteome</keyword>
<feature type="compositionally biased region" description="Polar residues" evidence="1">
    <location>
        <begin position="50"/>
        <end position="63"/>
    </location>
</feature>
<sequence length="458" mass="51632">MDTNEIRAVMKYLCKKGMSPKEIYEANPEEFVSIFVTMDETWAHHFTPEAKQQSMQCRHSSSPLPKKAKTVPSAGKVMVSVFWDSDGILLLDFLNKGQTITGNYYANLVKQLREAIKERKRGKLSRKIVYHQDNAPSHRSLQAMTAIYDSGFEFLPHAPYSPDLALSDFHLFPYLKKSLSGIHFRSDEEVIDAHNTTMLASFSRVECRGDESTPADTIKSLKLYIKCNSQPATPKHIIDCIDSSIDELYSSPADTIKSLKLYIKCNYQPATPKHIIDCIDSSIDKLYSSPADTIKSFKLYIKCNSQPATPNHIIDCIDSSIDKLYSSPADTIKSFKLYIKCNSQPPTPNYIIDCIDSSIDKLYSSPVDTIKSFKLYIKCNSQPATPNHIIDCIDSSIDKLYSSPADTIKSFKLYIKCNSQPATPNHIIDCIDSSIDKLYSSPVDIIKSFKLYKLDTLI</sequence>
<dbReference type="InterPro" id="IPR001888">
    <property type="entry name" value="Transposase_1"/>
</dbReference>
<feature type="region of interest" description="Disordered" evidence="1">
    <location>
        <begin position="50"/>
        <end position="69"/>
    </location>
</feature>
<reference evidence="2 3" key="1">
    <citation type="submission" date="2022-01" db="EMBL/GenBank/DDBJ databases">
        <title>A chromosomal length assembly of Cordylochernes scorpioides.</title>
        <authorList>
            <person name="Zeh D."/>
            <person name="Zeh J."/>
        </authorList>
    </citation>
    <scope>NUCLEOTIDE SEQUENCE [LARGE SCALE GENOMIC DNA]</scope>
    <source>
        <strain evidence="2">IN4F17</strain>
        <tissue evidence="2">Whole Body</tissue>
    </source>
</reference>
<dbReference type="Gene3D" id="3.30.420.10">
    <property type="entry name" value="Ribonuclease H-like superfamily/Ribonuclease H"/>
    <property type="match status" value="1"/>
</dbReference>